<reference evidence="1 2" key="1">
    <citation type="submission" date="2020-08" db="EMBL/GenBank/DDBJ databases">
        <title>Genomic Encyclopedia of Type Strains, Phase IV (KMG-IV): sequencing the most valuable type-strain genomes for metagenomic binning, comparative biology and taxonomic classification.</title>
        <authorList>
            <person name="Goeker M."/>
        </authorList>
    </citation>
    <scope>NUCLEOTIDE SEQUENCE [LARGE SCALE GENOMIC DNA]</scope>
    <source>
        <strain evidence="1 2">DSM 45615</strain>
    </source>
</reference>
<dbReference type="GO" id="GO:0051213">
    <property type="term" value="F:dioxygenase activity"/>
    <property type="evidence" value="ECO:0007669"/>
    <property type="project" value="InterPro"/>
</dbReference>
<evidence type="ECO:0000313" key="1">
    <source>
        <dbReference type="EMBL" id="MBB5136082.1"/>
    </source>
</evidence>
<accession>A0A840P9X6</accession>
<proteinExistence type="predicted"/>
<dbReference type="RefSeq" id="WP_185053012.1">
    <property type="nucleotide sequence ID" value="NZ_BAABIX010000017.1"/>
</dbReference>
<gene>
    <name evidence="1" type="ORF">HNP84_005826</name>
</gene>
<keyword evidence="2" id="KW-1185">Reference proteome</keyword>
<name>A0A840P9X6_9ACTN</name>
<comment type="caution">
    <text evidence="1">The sequence shown here is derived from an EMBL/GenBank/DDBJ whole genome shotgun (WGS) entry which is preliminary data.</text>
</comment>
<evidence type="ECO:0008006" key="3">
    <source>
        <dbReference type="Google" id="ProtNLM"/>
    </source>
</evidence>
<protein>
    <recommendedName>
        <fullName evidence="3">2OG-Fe dioxygenase family protein</fullName>
    </recommendedName>
</protein>
<dbReference type="AlphaFoldDB" id="A0A840P9X6"/>
<evidence type="ECO:0000313" key="2">
    <source>
        <dbReference type="Proteomes" id="UP000578449"/>
    </source>
</evidence>
<dbReference type="Gene3D" id="2.60.120.620">
    <property type="entry name" value="q2cbj1_9rhob like domain"/>
    <property type="match status" value="1"/>
</dbReference>
<organism evidence="1 2">
    <name type="scientific">Thermocatellispora tengchongensis</name>
    <dbReference type="NCBI Taxonomy" id="1073253"/>
    <lineage>
        <taxon>Bacteria</taxon>
        <taxon>Bacillati</taxon>
        <taxon>Actinomycetota</taxon>
        <taxon>Actinomycetes</taxon>
        <taxon>Streptosporangiales</taxon>
        <taxon>Streptosporangiaceae</taxon>
        <taxon>Thermocatellispora</taxon>
    </lineage>
</organism>
<dbReference type="Proteomes" id="UP000578449">
    <property type="component" value="Unassembled WGS sequence"/>
</dbReference>
<dbReference type="Pfam" id="PF10014">
    <property type="entry name" value="2OG-Fe_Oxy_2"/>
    <property type="match status" value="1"/>
</dbReference>
<dbReference type="EMBL" id="JACHGN010000013">
    <property type="protein sequence ID" value="MBB5136082.1"/>
    <property type="molecule type" value="Genomic_DNA"/>
</dbReference>
<dbReference type="InterPro" id="IPR018724">
    <property type="entry name" value="2OG-Fe_dioxygenase"/>
</dbReference>
<sequence length="237" mass="26494">MRVTEITPRREEIAENGWALGRLPISVASEWNEFAKHWEDLPADRYVLRSHGTTRHRRIGHLLARGGTGAGVTMERAPHGAFFQSAEINSVYGGHARTFAPITAETYDNICFRSALEHDLGLVRRLEGDAPTWRITVHMIRILATGDETSAPAPEGRHSDGHDYVIMHLINREHCAGGVSRVYRKGAGRPEAETTLTEPMQTIVIDDRLMEHEVTPISPSGGPRAVRDMMIVDFDRE</sequence>